<evidence type="ECO:0000313" key="1">
    <source>
        <dbReference type="EMBL" id="RBO91119.1"/>
    </source>
</evidence>
<gene>
    <name evidence="1" type="ORF">DES48_1226</name>
</gene>
<name>A0A366DNT8_9BACI</name>
<dbReference type="RefSeq" id="WP_113870212.1">
    <property type="nucleotide sequence ID" value="NZ_BAABQN010000003.1"/>
</dbReference>
<keyword evidence="2" id="KW-1185">Reference proteome</keyword>
<dbReference type="AlphaFoldDB" id="A0A366DNT8"/>
<proteinExistence type="predicted"/>
<reference evidence="1 2" key="1">
    <citation type="submission" date="2018-06" db="EMBL/GenBank/DDBJ databases">
        <title>Genomic Encyclopedia of Type Strains, Phase IV (KMG-IV): sequencing the most valuable type-strain genomes for metagenomic binning, comparative biology and taxonomic classification.</title>
        <authorList>
            <person name="Goeker M."/>
        </authorList>
    </citation>
    <scope>NUCLEOTIDE SEQUENCE [LARGE SCALE GENOMIC DNA]</scope>
    <source>
        <strain evidence="1 2">DSM 15140</strain>
    </source>
</reference>
<protein>
    <submittedName>
        <fullName evidence="1">Uncharacterized protein</fullName>
    </submittedName>
</protein>
<organism evidence="1 2">
    <name type="scientific">Paraliobacillus ryukyuensis</name>
    <dbReference type="NCBI Taxonomy" id="200904"/>
    <lineage>
        <taxon>Bacteria</taxon>
        <taxon>Bacillati</taxon>
        <taxon>Bacillota</taxon>
        <taxon>Bacilli</taxon>
        <taxon>Bacillales</taxon>
        <taxon>Bacillaceae</taxon>
        <taxon>Paraliobacillus</taxon>
    </lineage>
</organism>
<dbReference type="EMBL" id="QNRI01000022">
    <property type="protein sequence ID" value="RBO91119.1"/>
    <property type="molecule type" value="Genomic_DNA"/>
</dbReference>
<sequence length="243" mass="28746">MRKKHCDLIIEELEEIINDIKTKEVKLVESDEKDIMMPKVKSFLEHCRSILEYCAQDTFEKVLSPEEREKKSKSRNNKVYFPYGHRRDIFERNIHNNFPGLRSDNSVYKLIEKMQDYNRPYDKKFLSYMCDITNQNKHDKLSTHDRSSSTTINIGDFISATNTNIIIKDSYFDGIPSGDFKIKSDGTLEGDINPLLRSQLTVVKEGYLVFKDSNKKVIDFLELCLKEIRFFYTQFYKLINKYI</sequence>
<comment type="caution">
    <text evidence="1">The sequence shown here is derived from an EMBL/GenBank/DDBJ whole genome shotgun (WGS) entry which is preliminary data.</text>
</comment>
<accession>A0A366DNT8</accession>
<dbReference type="Proteomes" id="UP000252254">
    <property type="component" value="Unassembled WGS sequence"/>
</dbReference>
<evidence type="ECO:0000313" key="2">
    <source>
        <dbReference type="Proteomes" id="UP000252254"/>
    </source>
</evidence>
<dbReference type="OrthoDB" id="2937068at2"/>